<reference evidence="3" key="1">
    <citation type="submission" date="2017-09" db="EMBL/GenBank/DDBJ databases">
        <title>Depth-based differentiation of microbial function through sediment-hosted aquifers and enrichment of novel symbionts in the deep terrestrial subsurface.</title>
        <authorList>
            <person name="Probst A.J."/>
            <person name="Ladd B."/>
            <person name="Jarett J.K."/>
            <person name="Geller-Mcgrath D.E."/>
            <person name="Sieber C.M.K."/>
            <person name="Emerson J.B."/>
            <person name="Anantharaman K."/>
            <person name="Thomas B.C."/>
            <person name="Malmstrom R."/>
            <person name="Stieglmeier M."/>
            <person name="Klingl A."/>
            <person name="Woyke T."/>
            <person name="Ryan C.M."/>
            <person name="Banfield J.F."/>
        </authorList>
    </citation>
    <scope>NUCLEOTIDE SEQUENCE [LARGE SCALE GENOMIC DNA]</scope>
</reference>
<evidence type="ECO:0000256" key="1">
    <source>
        <dbReference type="SAM" id="Phobius"/>
    </source>
</evidence>
<accession>A0A2M7RFS1</accession>
<keyword evidence="1" id="KW-0472">Membrane</keyword>
<evidence type="ECO:0008006" key="4">
    <source>
        <dbReference type="Google" id="ProtNLM"/>
    </source>
</evidence>
<proteinExistence type="predicted"/>
<evidence type="ECO:0000313" key="2">
    <source>
        <dbReference type="EMBL" id="PIY95372.1"/>
    </source>
</evidence>
<feature type="transmembrane region" description="Helical" evidence="1">
    <location>
        <begin position="117"/>
        <end position="136"/>
    </location>
</feature>
<organism evidence="2 3">
    <name type="scientific">Candidatus Komeilibacteria bacterium CG_4_10_14_0_8_um_filter_37_78</name>
    <dbReference type="NCBI Taxonomy" id="1974471"/>
    <lineage>
        <taxon>Bacteria</taxon>
        <taxon>Candidatus Komeiliibacteriota</taxon>
    </lineage>
</organism>
<dbReference type="AlphaFoldDB" id="A0A2M7RFS1"/>
<keyword evidence="1" id="KW-1133">Transmembrane helix</keyword>
<comment type="caution">
    <text evidence="2">The sequence shown here is derived from an EMBL/GenBank/DDBJ whole genome shotgun (WGS) entry which is preliminary data.</text>
</comment>
<gene>
    <name evidence="2" type="ORF">COY67_00295</name>
</gene>
<evidence type="ECO:0000313" key="3">
    <source>
        <dbReference type="Proteomes" id="UP000228689"/>
    </source>
</evidence>
<feature type="transmembrane region" description="Helical" evidence="1">
    <location>
        <begin position="12"/>
        <end position="31"/>
    </location>
</feature>
<dbReference type="Proteomes" id="UP000228689">
    <property type="component" value="Unassembled WGS sequence"/>
</dbReference>
<sequence length="147" mass="16927">MKEGGIIRTIYLYLFALVGLIVLVIGVGRLVDLGLKMIIFKNADAGDYGYYERPMPVTFSSEKVQMESLQSCSEQCELTEVQIAAIDQWLVDYQIWQDEQKNVKEVDYVRQNRERQASGAISMIIVGLPLYLYHWVTIKRDRKSKNA</sequence>
<protein>
    <recommendedName>
        <fullName evidence="4">DUF5671 domain-containing protein</fullName>
    </recommendedName>
</protein>
<name>A0A2M7RFS1_9BACT</name>
<dbReference type="EMBL" id="PFMC01000009">
    <property type="protein sequence ID" value="PIY95372.1"/>
    <property type="molecule type" value="Genomic_DNA"/>
</dbReference>
<keyword evidence="1" id="KW-0812">Transmembrane</keyword>